<name>A0A0F8ZVS9_9ZZZZ</name>
<reference evidence="1" key="1">
    <citation type="journal article" date="2015" name="Nature">
        <title>Complex archaea that bridge the gap between prokaryotes and eukaryotes.</title>
        <authorList>
            <person name="Spang A."/>
            <person name="Saw J.H."/>
            <person name="Jorgensen S.L."/>
            <person name="Zaremba-Niedzwiedzka K."/>
            <person name="Martijn J."/>
            <person name="Lind A.E."/>
            <person name="van Eijk R."/>
            <person name="Schleper C."/>
            <person name="Guy L."/>
            <person name="Ettema T.J."/>
        </authorList>
    </citation>
    <scope>NUCLEOTIDE SEQUENCE</scope>
</reference>
<feature type="non-terminal residue" evidence="1">
    <location>
        <position position="1"/>
    </location>
</feature>
<organism evidence="1">
    <name type="scientific">marine sediment metagenome</name>
    <dbReference type="NCBI Taxonomy" id="412755"/>
    <lineage>
        <taxon>unclassified sequences</taxon>
        <taxon>metagenomes</taxon>
        <taxon>ecological metagenomes</taxon>
    </lineage>
</organism>
<dbReference type="AlphaFoldDB" id="A0A0F8ZVS9"/>
<proteinExistence type="predicted"/>
<evidence type="ECO:0000313" key="1">
    <source>
        <dbReference type="EMBL" id="KKK97958.1"/>
    </source>
</evidence>
<dbReference type="EMBL" id="LAZR01045823">
    <property type="protein sequence ID" value="KKK97958.1"/>
    <property type="molecule type" value="Genomic_DNA"/>
</dbReference>
<accession>A0A0F8ZVS9</accession>
<protein>
    <submittedName>
        <fullName evidence="1">Uncharacterized protein</fullName>
    </submittedName>
</protein>
<sequence>SQLIKFILISTSGSATLQSTAQLFMTIPLGKRSVCKSNNQTVSSESNHAPGSKVACKVLTAEM</sequence>
<comment type="caution">
    <text evidence="1">The sequence shown here is derived from an EMBL/GenBank/DDBJ whole genome shotgun (WGS) entry which is preliminary data.</text>
</comment>
<gene>
    <name evidence="1" type="ORF">LCGC14_2647590</name>
</gene>